<reference evidence="2" key="1">
    <citation type="journal article" date="2019" name="Nat. Commun.">
        <title>The genome of broomcorn millet.</title>
        <authorList>
            <person name="Zou C."/>
            <person name="Miki D."/>
            <person name="Li D."/>
            <person name="Tang Q."/>
            <person name="Xiao L."/>
            <person name="Rajput S."/>
            <person name="Deng P."/>
            <person name="Jia W."/>
            <person name="Huang R."/>
            <person name="Zhang M."/>
            <person name="Sun Y."/>
            <person name="Hu J."/>
            <person name="Fu X."/>
            <person name="Schnable P.S."/>
            <person name="Li F."/>
            <person name="Zhang H."/>
            <person name="Feng B."/>
            <person name="Zhu X."/>
            <person name="Liu R."/>
            <person name="Schnable J.C."/>
            <person name="Zhu J.-K."/>
            <person name="Zhang H."/>
        </authorList>
    </citation>
    <scope>NUCLEOTIDE SEQUENCE [LARGE SCALE GENOMIC DNA]</scope>
</reference>
<name>A0A3L6SZY7_PANMI</name>
<dbReference type="Gene3D" id="1.20.140.40">
    <property type="entry name" value="Invertase/pectin methylesterase inhibitor family protein"/>
    <property type="match status" value="1"/>
</dbReference>
<accession>A0A3L6SZY7</accession>
<dbReference type="OrthoDB" id="680464at2759"/>
<sequence>MEYCVSTLRSDKRSAAATHTRDLALVAMDLLQRGAADADTRLAAVPDGERKDTALTVHFCRLDYGAVARTVPECRPMVQGYKPGEDGNLGLHNYMECGTRLSEPALDCWENIFFDEKLKEMALNQVQEAANRANLVDAMIEQVVGILDGHGRD</sequence>
<dbReference type="SUPFAM" id="SSF101148">
    <property type="entry name" value="Plant invertase/pectin methylesterase inhibitor"/>
    <property type="match status" value="1"/>
</dbReference>
<organism evidence="1 2">
    <name type="scientific">Panicum miliaceum</name>
    <name type="common">Proso millet</name>
    <name type="synonym">Broomcorn millet</name>
    <dbReference type="NCBI Taxonomy" id="4540"/>
    <lineage>
        <taxon>Eukaryota</taxon>
        <taxon>Viridiplantae</taxon>
        <taxon>Streptophyta</taxon>
        <taxon>Embryophyta</taxon>
        <taxon>Tracheophyta</taxon>
        <taxon>Spermatophyta</taxon>
        <taxon>Magnoliopsida</taxon>
        <taxon>Liliopsida</taxon>
        <taxon>Poales</taxon>
        <taxon>Poaceae</taxon>
        <taxon>PACMAD clade</taxon>
        <taxon>Panicoideae</taxon>
        <taxon>Panicodae</taxon>
        <taxon>Paniceae</taxon>
        <taxon>Panicinae</taxon>
        <taxon>Panicum</taxon>
        <taxon>Panicum sect. Panicum</taxon>
    </lineage>
</organism>
<evidence type="ECO:0000313" key="2">
    <source>
        <dbReference type="Proteomes" id="UP000275267"/>
    </source>
</evidence>
<protein>
    <submittedName>
        <fullName evidence="1">Uncharacterized protein</fullName>
    </submittedName>
</protein>
<dbReference type="Proteomes" id="UP000275267">
    <property type="component" value="Unassembled WGS sequence"/>
</dbReference>
<gene>
    <name evidence="1" type="ORF">C2845_PM05G16850</name>
</gene>
<comment type="caution">
    <text evidence="1">The sequence shown here is derived from an EMBL/GenBank/DDBJ whole genome shotgun (WGS) entry which is preliminary data.</text>
</comment>
<proteinExistence type="predicted"/>
<dbReference type="InterPro" id="IPR035513">
    <property type="entry name" value="Invertase/methylesterase_inhib"/>
</dbReference>
<dbReference type="AlphaFoldDB" id="A0A3L6SZY7"/>
<keyword evidence="2" id="KW-1185">Reference proteome</keyword>
<evidence type="ECO:0000313" key="1">
    <source>
        <dbReference type="EMBL" id="RLN30049.1"/>
    </source>
</evidence>
<dbReference type="EMBL" id="PQIB02000003">
    <property type="protein sequence ID" value="RLN30049.1"/>
    <property type="molecule type" value="Genomic_DNA"/>
</dbReference>